<reference evidence="3" key="1">
    <citation type="journal article" date="2015" name="Nature">
        <title>Complex archaea that bridge the gap between prokaryotes and eukaryotes.</title>
        <authorList>
            <person name="Spang A."/>
            <person name="Saw J.H."/>
            <person name="Jorgensen S.L."/>
            <person name="Zaremba-Niedzwiedzka K."/>
            <person name="Martijn J."/>
            <person name="Lind A.E."/>
            <person name="van Eijk R."/>
            <person name="Schleper C."/>
            <person name="Guy L."/>
            <person name="Ettema T.J."/>
        </authorList>
    </citation>
    <scope>NUCLEOTIDE SEQUENCE</scope>
</reference>
<accession>A0A0F9EGK9</accession>
<gene>
    <name evidence="3" type="ORF">LCGC14_2428610</name>
</gene>
<evidence type="ECO:0000259" key="2">
    <source>
        <dbReference type="Pfam" id="PF07331"/>
    </source>
</evidence>
<evidence type="ECO:0000256" key="1">
    <source>
        <dbReference type="SAM" id="Phobius"/>
    </source>
</evidence>
<dbReference type="InterPro" id="IPR009936">
    <property type="entry name" value="DUF1468"/>
</dbReference>
<feature type="transmembrane region" description="Helical" evidence="1">
    <location>
        <begin position="20"/>
        <end position="38"/>
    </location>
</feature>
<feature type="non-terminal residue" evidence="3">
    <location>
        <position position="153"/>
    </location>
</feature>
<dbReference type="EMBL" id="LAZR01037093">
    <property type="protein sequence ID" value="KKL23118.1"/>
    <property type="molecule type" value="Genomic_DNA"/>
</dbReference>
<organism evidence="3">
    <name type="scientific">marine sediment metagenome</name>
    <dbReference type="NCBI Taxonomy" id="412755"/>
    <lineage>
        <taxon>unclassified sequences</taxon>
        <taxon>metagenomes</taxon>
        <taxon>ecological metagenomes</taxon>
    </lineage>
</organism>
<keyword evidence="1" id="KW-0812">Transmembrane</keyword>
<feature type="transmembrane region" description="Helical" evidence="1">
    <location>
        <begin position="133"/>
        <end position="152"/>
    </location>
</feature>
<keyword evidence="1" id="KW-0472">Membrane</keyword>
<comment type="caution">
    <text evidence="3">The sequence shown here is derived from an EMBL/GenBank/DDBJ whole genome shotgun (WGS) entry which is preliminary data.</text>
</comment>
<evidence type="ECO:0000313" key="3">
    <source>
        <dbReference type="EMBL" id="KKL23118.1"/>
    </source>
</evidence>
<feature type="transmembrane region" description="Helical" evidence="1">
    <location>
        <begin position="58"/>
        <end position="76"/>
    </location>
</feature>
<dbReference type="AlphaFoldDB" id="A0A0F9EGK9"/>
<sequence length="153" mass="16266">MASDVKQERPAQAGRLPRDLAVGAALLAVCALAWWAAMQIDEAPAALAQNVQPATFPKMVLGVIAILSALMMALGLRHREQARKAPPPIMLVTAALMIAFVLVFEAFGPLLAMGLFCLVMPVVWGARPSIRLVVFALSFPLAVHLVFVTALGV</sequence>
<name>A0A0F9EGK9_9ZZZZ</name>
<feature type="domain" description="DUF1468" evidence="2">
    <location>
        <begin position="21"/>
        <end position="153"/>
    </location>
</feature>
<protein>
    <recommendedName>
        <fullName evidence="2">DUF1468 domain-containing protein</fullName>
    </recommendedName>
</protein>
<dbReference type="Pfam" id="PF07331">
    <property type="entry name" value="TctB"/>
    <property type="match status" value="1"/>
</dbReference>
<keyword evidence="1" id="KW-1133">Transmembrane helix</keyword>
<proteinExistence type="predicted"/>
<feature type="transmembrane region" description="Helical" evidence="1">
    <location>
        <begin position="88"/>
        <end position="104"/>
    </location>
</feature>